<dbReference type="GO" id="GO:0030992">
    <property type="term" value="C:intraciliary transport particle B"/>
    <property type="evidence" value="ECO:0007669"/>
    <property type="project" value="InterPro"/>
</dbReference>
<sequence length="637" mass="73525">MASELKGAAAAQKNKPSFIHASYLDMEYRQQLDFKEQNNSITAIRSQRPPTSSARPITGRPIGTAMGGRQPGTATRLTTAMNPGTARPGSRGGAVAGGVALNAQVTVVDRPVTQQGLGGMKTAAKGGRLVQDKSYYLGLVRSKINELHSENARLNKDIENASDENSSFLTYEKRAEALASEIRDLQGELGDYNTLVDKLTTDEDIHDVEFDCENLKTENDRNAKRMEDGFEMKKQREDQIQMLETELDQEKRMADSLVNDMDPNLRQRYLQLKDMNEHALKQLEIGRQELDMCNSKIENLQEELSLSQVKQEAVRLYDQLHELEVKRDSLLEEAKSKGSPAEERESLLKQVKEDNQEIASMERQTREIQEKIDQLQEDIQQLDLDIEENQGERNQKYKELKKREESMDEFLASFEENKADEIRKIAELEQGVVTLLENMSRNMGRFTHLPTPKELMSMKADLQFKEDERQKSESTTIGLAAEREKLQHDLQKMEQFEEKLNEELVVLREKVVTMEKQLDTYSDLDRLRSDADSKKQKLMDDRIILQKRRDNFKKMIQALTVRYEGLKSQLNENETYSQLMNLEKKWQHHEQNNFSMKEFISQRTMDCDFSKMSKQVHKSIDSFNSMLQAHMANKRSY</sequence>
<dbReference type="InterPro" id="IPR029602">
    <property type="entry name" value="IFT74"/>
</dbReference>
<evidence type="ECO:0000256" key="2">
    <source>
        <dbReference type="SAM" id="MobiDB-lite"/>
    </source>
</evidence>
<dbReference type="GO" id="GO:0005929">
    <property type="term" value="C:cilium"/>
    <property type="evidence" value="ECO:0007669"/>
    <property type="project" value="TreeGrafter"/>
</dbReference>
<dbReference type="AlphaFoldDB" id="A0AAV3Y9F2"/>
<proteinExistence type="predicted"/>
<feature type="region of interest" description="Disordered" evidence="2">
    <location>
        <begin position="41"/>
        <end position="92"/>
    </location>
</feature>
<dbReference type="GO" id="GO:0035735">
    <property type="term" value="P:intraciliary transport involved in cilium assembly"/>
    <property type="evidence" value="ECO:0007669"/>
    <property type="project" value="TreeGrafter"/>
</dbReference>
<protein>
    <submittedName>
        <fullName evidence="3">Intraflagellar transport protein 74 homolog</fullName>
    </submittedName>
</protein>
<dbReference type="PANTHER" id="PTHR31432">
    <property type="entry name" value="INTRAFLAGELLAR TRANSPORT PROTEIN 74 HOMOLOG"/>
    <property type="match status" value="1"/>
</dbReference>
<evidence type="ECO:0000313" key="3">
    <source>
        <dbReference type="EMBL" id="GFN79127.1"/>
    </source>
</evidence>
<feature type="compositionally biased region" description="Polar residues" evidence="2">
    <location>
        <begin position="72"/>
        <end position="82"/>
    </location>
</feature>
<dbReference type="Proteomes" id="UP000735302">
    <property type="component" value="Unassembled WGS sequence"/>
</dbReference>
<name>A0AAV3Y9F2_9GAST</name>
<dbReference type="GO" id="GO:0048487">
    <property type="term" value="F:beta-tubulin binding"/>
    <property type="evidence" value="ECO:0007669"/>
    <property type="project" value="InterPro"/>
</dbReference>
<feature type="coiled-coil region" evidence="1">
    <location>
        <begin position="479"/>
        <end position="517"/>
    </location>
</feature>
<feature type="compositionally biased region" description="Polar residues" evidence="2">
    <location>
        <begin position="41"/>
        <end position="55"/>
    </location>
</feature>
<reference evidence="3 4" key="1">
    <citation type="journal article" date="2021" name="Elife">
        <title>Chloroplast acquisition without the gene transfer in kleptoplastic sea slugs, Plakobranchus ocellatus.</title>
        <authorList>
            <person name="Maeda T."/>
            <person name="Takahashi S."/>
            <person name="Yoshida T."/>
            <person name="Shimamura S."/>
            <person name="Takaki Y."/>
            <person name="Nagai Y."/>
            <person name="Toyoda A."/>
            <person name="Suzuki Y."/>
            <person name="Arimoto A."/>
            <person name="Ishii H."/>
            <person name="Satoh N."/>
            <person name="Nishiyama T."/>
            <person name="Hasebe M."/>
            <person name="Maruyama T."/>
            <person name="Minagawa J."/>
            <person name="Obokata J."/>
            <person name="Shigenobu S."/>
        </authorList>
    </citation>
    <scope>NUCLEOTIDE SEQUENCE [LARGE SCALE GENOMIC DNA]</scope>
</reference>
<evidence type="ECO:0000256" key="1">
    <source>
        <dbReference type="SAM" id="Coils"/>
    </source>
</evidence>
<organism evidence="3 4">
    <name type="scientific">Plakobranchus ocellatus</name>
    <dbReference type="NCBI Taxonomy" id="259542"/>
    <lineage>
        <taxon>Eukaryota</taxon>
        <taxon>Metazoa</taxon>
        <taxon>Spiralia</taxon>
        <taxon>Lophotrochozoa</taxon>
        <taxon>Mollusca</taxon>
        <taxon>Gastropoda</taxon>
        <taxon>Heterobranchia</taxon>
        <taxon>Euthyneura</taxon>
        <taxon>Panpulmonata</taxon>
        <taxon>Sacoglossa</taxon>
        <taxon>Placobranchoidea</taxon>
        <taxon>Plakobranchidae</taxon>
        <taxon>Plakobranchus</taxon>
    </lineage>
</organism>
<keyword evidence="4" id="KW-1185">Reference proteome</keyword>
<gene>
    <name evidence="3" type="ORF">PoB_000563300</name>
</gene>
<comment type="caution">
    <text evidence="3">The sequence shown here is derived from an EMBL/GenBank/DDBJ whole genome shotgun (WGS) entry which is preliminary data.</text>
</comment>
<feature type="coiled-coil region" evidence="1">
    <location>
        <begin position="144"/>
        <end position="188"/>
    </location>
</feature>
<dbReference type="EMBL" id="BLXT01000641">
    <property type="protein sequence ID" value="GFN79127.1"/>
    <property type="molecule type" value="Genomic_DNA"/>
</dbReference>
<evidence type="ECO:0000313" key="4">
    <source>
        <dbReference type="Proteomes" id="UP000735302"/>
    </source>
</evidence>
<feature type="coiled-coil region" evidence="1">
    <location>
        <begin position="233"/>
        <end position="431"/>
    </location>
</feature>
<dbReference type="PANTHER" id="PTHR31432:SF0">
    <property type="entry name" value="INTRAFLAGELLAR TRANSPORT PROTEIN 74 HOMOLOG"/>
    <property type="match status" value="1"/>
</dbReference>
<accession>A0AAV3Y9F2</accession>
<keyword evidence="1" id="KW-0175">Coiled coil</keyword>